<organism evidence="1 2">
    <name type="scientific">Rhodococcus zopfii</name>
    <dbReference type="NCBI Taxonomy" id="43772"/>
    <lineage>
        <taxon>Bacteria</taxon>
        <taxon>Bacillati</taxon>
        <taxon>Actinomycetota</taxon>
        <taxon>Actinomycetes</taxon>
        <taxon>Mycobacteriales</taxon>
        <taxon>Nocardiaceae</taxon>
        <taxon>Rhodococcus</taxon>
    </lineage>
</organism>
<comment type="caution">
    <text evidence="1">The sequence shown here is derived from an EMBL/GenBank/DDBJ whole genome shotgun (WGS) entry which is preliminary data.</text>
</comment>
<keyword evidence="2" id="KW-1185">Reference proteome</keyword>
<protein>
    <recommendedName>
        <fullName evidence="3">Transmembrane protein</fullName>
    </recommendedName>
</protein>
<sequence length="175" mass="17551">MPWGTIIPIAVGAALIAAVPLGLAAVGTAGLAGAAATTSTLAAFGPGGMMGGVATIGTLASSGTAAAAYGMFSGGGSVPSALGANALVLEVAVEYACKQLALEVDETLWFRVADAESQVAAEIRRREEFSDPKSARLVELRAVHAIVSSLLVFLTVHELTPRELTPVPPPAALES</sequence>
<reference evidence="1 2" key="1">
    <citation type="submission" date="2019-10" db="EMBL/GenBank/DDBJ databases">
        <title>Draft Genome Assembly of Rhodococcus zopfii DSM44189.</title>
        <authorList>
            <person name="Sutton J.M."/>
            <person name="Akob D.M."/>
            <person name="Bushman T.J."/>
        </authorList>
    </citation>
    <scope>NUCLEOTIDE SEQUENCE [LARGE SCALE GENOMIC DNA]</scope>
    <source>
        <strain evidence="1 2">DSM 44189</strain>
    </source>
</reference>
<evidence type="ECO:0000313" key="2">
    <source>
        <dbReference type="Proteomes" id="UP001275440"/>
    </source>
</evidence>
<gene>
    <name evidence="1" type="ORF">F8M49_09365</name>
</gene>
<evidence type="ECO:0008006" key="3">
    <source>
        <dbReference type="Google" id="ProtNLM"/>
    </source>
</evidence>
<proteinExistence type="predicted"/>
<evidence type="ECO:0000313" key="1">
    <source>
        <dbReference type="EMBL" id="MDV2475549.1"/>
    </source>
</evidence>
<accession>A0ABU3WPM0</accession>
<dbReference type="EMBL" id="WBMO01000001">
    <property type="protein sequence ID" value="MDV2475549.1"/>
    <property type="molecule type" value="Genomic_DNA"/>
</dbReference>
<name>A0ABU3WPM0_9NOCA</name>
<dbReference type="Proteomes" id="UP001275440">
    <property type="component" value="Unassembled WGS sequence"/>
</dbReference>